<reference evidence="7 8" key="1">
    <citation type="submission" date="2023-11" db="EMBL/GenBank/DDBJ databases">
        <title>Draft genome of Azohydromonas lata strain H1 (DSM1123), a polyhydroxyalkanoate producer.</title>
        <authorList>
            <person name="Traversa D."/>
            <person name="D'Addabbo P."/>
            <person name="Pazzani C."/>
            <person name="Manzari C."/>
            <person name="Chiara M."/>
            <person name="Scrascia M."/>
        </authorList>
    </citation>
    <scope>NUCLEOTIDE SEQUENCE [LARGE SCALE GENOMIC DNA]</scope>
    <source>
        <strain evidence="7 8">H1</strain>
    </source>
</reference>
<dbReference type="Proteomes" id="UP001293718">
    <property type="component" value="Unassembled WGS sequence"/>
</dbReference>
<comment type="caution">
    <text evidence="7">The sequence shown here is derived from an EMBL/GenBank/DDBJ whole genome shotgun (WGS) entry which is preliminary data.</text>
</comment>
<evidence type="ECO:0000313" key="7">
    <source>
        <dbReference type="EMBL" id="MDZ5459888.1"/>
    </source>
</evidence>
<accession>A0ABU5ILU7</accession>
<proteinExistence type="predicted"/>
<organism evidence="7 8">
    <name type="scientific">Azohydromonas lata</name>
    <dbReference type="NCBI Taxonomy" id="45677"/>
    <lineage>
        <taxon>Bacteria</taxon>
        <taxon>Pseudomonadati</taxon>
        <taxon>Pseudomonadota</taxon>
        <taxon>Betaproteobacteria</taxon>
        <taxon>Burkholderiales</taxon>
        <taxon>Sphaerotilaceae</taxon>
        <taxon>Azohydromonas</taxon>
    </lineage>
</organism>
<keyword evidence="3" id="KW-1133">Transmembrane helix</keyword>
<evidence type="ECO:0000259" key="6">
    <source>
        <dbReference type="Pfam" id="PF04357"/>
    </source>
</evidence>
<keyword evidence="2" id="KW-0812">Transmembrane</keyword>
<sequence length="993" mass="102678">MAAPGGTEALKLNLEAGWQSEAAATVVALRRLQGSAGTARLSAQGRMRQAAAGAPWQLDTKATLDNLDLRPWWSGPADAPLRRLPSQLAARVDAAMTLPAAGPGGDLLAWLARLEGRADVGIPPSRLADVPLQGAASLRGTSAGLQAALDAQVDGNAARAQGLLARNPQADHWEATVDAPALQRLNPLAALLPAPAPAATTSKGQAGDKPAAKKTAQAGAKAGAAKAAASAPVRPLAVAGAAKANFTLDGRWPALRSQGQASADGLSLPTLRLRSGQARWRLATVGDAPLELNLQLADVALADSGQWQRVPAVDVRLDGTTRAHRLALQGEAAAQPPEWTDLLQPPPPGAAGTRTRFALEAQGGLIQSGSGALPATLAGWQGRITRVDVRRAGAADALLQAADVELAFRMAEGSRPASLNVQPGRATVLGAGVQWSAVRWQAGAGGAPAQLDAAVNLEPLAVAPLLSRLQPDMGWQGDLEISGRAVVRTAPTLQADVLVERRRGDLSLAAGGSRRAMGLSALQLSLRANGNQWNAGAGVAGQQIGVLSAGASARTAPGEVWPSAATPVQGNVELRVADLGVWDPWLPVGWRLAGTVDARARVGGRLGAPEVAGTLLGNQLGVTNFVEGVRVRDGEMRVALDGEQVRIERFVLRAGDGTAQLQGGARLGEQPGVDVALVLDRFQALGRVDRRVDVSGRAQARLQGKDLSLRGGFKVDRGLIDLGRSSAPALSDDVVVVDDPAMARKPAPGTGQPQTPMKMDLDLRVDLGSDLRVRGKGINTLLAGELRVTAPNDQVAVVGTVRTVGGVFDAYGAKLDITRGLVTFTGPVANPTLDIEALRTDLDEVRVGVGVTGSAQNPRVALVSTPALSDIDKLSWLTLGKASTDLAGDQTALLQRAALALLAGNKGSSGPGLAQRLGLDAFSVSRGASGGLSDAVVGVGKQLSERFYVGYRQSLDATGGGFDLVYKIAQRFTLRLLTGETTGVDLVWTWRWD</sequence>
<evidence type="ECO:0000256" key="4">
    <source>
        <dbReference type="ARBA" id="ARBA00023136"/>
    </source>
</evidence>
<dbReference type="RefSeq" id="WP_322467505.1">
    <property type="nucleotide sequence ID" value="NZ_JAXOJX010000052.1"/>
</dbReference>
<protein>
    <submittedName>
        <fullName evidence="7">Translocation/assembly module TamB domain-containing protein</fullName>
    </submittedName>
</protein>
<dbReference type="Pfam" id="PF04357">
    <property type="entry name" value="TamB"/>
    <property type="match status" value="1"/>
</dbReference>
<dbReference type="PANTHER" id="PTHR36985">
    <property type="entry name" value="TRANSLOCATION AND ASSEMBLY MODULE SUBUNIT TAMB"/>
    <property type="match status" value="1"/>
</dbReference>
<dbReference type="PANTHER" id="PTHR36985:SF1">
    <property type="entry name" value="TRANSLOCATION AND ASSEMBLY MODULE SUBUNIT TAMB"/>
    <property type="match status" value="1"/>
</dbReference>
<evidence type="ECO:0000256" key="5">
    <source>
        <dbReference type="SAM" id="MobiDB-lite"/>
    </source>
</evidence>
<evidence type="ECO:0000313" key="8">
    <source>
        <dbReference type="Proteomes" id="UP001293718"/>
    </source>
</evidence>
<keyword evidence="8" id="KW-1185">Reference proteome</keyword>
<dbReference type="EMBL" id="JAXOJX010000052">
    <property type="protein sequence ID" value="MDZ5459888.1"/>
    <property type="molecule type" value="Genomic_DNA"/>
</dbReference>
<name>A0ABU5ILU7_9BURK</name>
<gene>
    <name evidence="7" type="ORF">SM757_25220</name>
</gene>
<keyword evidence="4" id="KW-0472">Membrane</keyword>
<feature type="domain" description="Translocation and assembly module TamB C-terminal" evidence="6">
    <location>
        <begin position="654"/>
        <end position="992"/>
    </location>
</feature>
<dbReference type="InterPro" id="IPR007452">
    <property type="entry name" value="TamB_C"/>
</dbReference>
<evidence type="ECO:0000256" key="3">
    <source>
        <dbReference type="ARBA" id="ARBA00022989"/>
    </source>
</evidence>
<feature type="region of interest" description="Disordered" evidence="5">
    <location>
        <begin position="197"/>
        <end position="217"/>
    </location>
</feature>
<evidence type="ECO:0000256" key="2">
    <source>
        <dbReference type="ARBA" id="ARBA00022692"/>
    </source>
</evidence>
<evidence type="ECO:0000256" key="1">
    <source>
        <dbReference type="ARBA" id="ARBA00004167"/>
    </source>
</evidence>
<comment type="subcellular location">
    <subcellularLocation>
        <location evidence="1">Membrane</location>
        <topology evidence="1">Single-pass membrane protein</topology>
    </subcellularLocation>
</comment>